<dbReference type="PANTHER" id="PTHR21228:SF40">
    <property type="entry name" value="LD45607P"/>
    <property type="match status" value="1"/>
</dbReference>
<accession>A0A0D2MAN2</accession>
<evidence type="ECO:0000256" key="1">
    <source>
        <dbReference type="SAM" id="MobiDB-lite"/>
    </source>
</evidence>
<dbReference type="KEGG" id="mng:MNEG_7625"/>
<dbReference type="PANTHER" id="PTHR21228">
    <property type="entry name" value="FAST LEU-RICH DOMAIN-CONTAINING"/>
    <property type="match status" value="1"/>
</dbReference>
<dbReference type="GO" id="GO:0003723">
    <property type="term" value="F:RNA binding"/>
    <property type="evidence" value="ECO:0007669"/>
    <property type="project" value="TreeGrafter"/>
</dbReference>
<keyword evidence="3" id="KW-1185">Reference proteome</keyword>
<dbReference type="RefSeq" id="XP_013899359.1">
    <property type="nucleotide sequence ID" value="XM_014043905.1"/>
</dbReference>
<evidence type="ECO:0000313" key="2">
    <source>
        <dbReference type="EMBL" id="KIZ00340.1"/>
    </source>
</evidence>
<protein>
    <submittedName>
        <fullName evidence="2">Uncharacterized protein</fullName>
    </submittedName>
</protein>
<name>A0A0D2MAN2_9CHLO</name>
<dbReference type="GO" id="GO:0000963">
    <property type="term" value="P:mitochondrial RNA processing"/>
    <property type="evidence" value="ECO:0007669"/>
    <property type="project" value="TreeGrafter"/>
</dbReference>
<dbReference type="Gene3D" id="3.40.190.80">
    <property type="match status" value="1"/>
</dbReference>
<evidence type="ECO:0000313" key="3">
    <source>
        <dbReference type="Proteomes" id="UP000054498"/>
    </source>
</evidence>
<sequence>MRGLVYAQKGAGGVITDWAGRPLMWHPQSADAQVSPGEVLAAGDARVHAQAMSILDWRLLEGVVGLAAARTEPQQQPPTPAPRQRLAGGDAAVVAAAAATAHPAPTLLEPDAGDFGSFVAQVERWVAAGKQPNESTWQRLERDSHPLLRGAAPQSVAALITSMCAANRRPSAGWLAAAQHELAAASERGDAAPHSVAAWAAVLSALAKCGAVERRCSKAALADTAQQLQSAPAPAVAQMLWAVAKARATPSPSWLRGLRAALERGAPDLSAPQLAGCLRSLAFLADRVDEGELRGTAARLAEQLALRPGGGGAGPGELSQALWALARLGHRADEENDGPCPVVALLLPIHQQLPRLTSGQLSSLLWALAKLNAPAAHLLPLLFEEAAAQMPAMTNKEFSQSVWALAKLRPPRAARRPPVAFVDRLWQQAHLRSGRLAPADSTRLIFSVGRLGLDVPPRWLAGELAAAQKSLGSYRPEELVGTLVSLARMGRSPGAGWMAALEEATRLEEFTLQEIVNTLWAFGALGHTPSLPWQHACVTALRTACAESCGTSEPFDPEQAAALLHEAGLLPVLRDAVAEQVAAAEAGGGPAGAEGGCGGGETCPLSLGFELPLGAA</sequence>
<dbReference type="GO" id="GO:0005759">
    <property type="term" value="C:mitochondrial matrix"/>
    <property type="evidence" value="ECO:0007669"/>
    <property type="project" value="TreeGrafter"/>
</dbReference>
<dbReference type="GO" id="GO:0044528">
    <property type="term" value="P:regulation of mitochondrial mRNA stability"/>
    <property type="evidence" value="ECO:0007669"/>
    <property type="project" value="TreeGrafter"/>
</dbReference>
<gene>
    <name evidence="2" type="ORF">MNEG_7625</name>
</gene>
<dbReference type="STRING" id="145388.A0A0D2MAN2"/>
<dbReference type="EMBL" id="KK101585">
    <property type="protein sequence ID" value="KIZ00340.1"/>
    <property type="molecule type" value="Genomic_DNA"/>
</dbReference>
<dbReference type="Proteomes" id="UP000054498">
    <property type="component" value="Unassembled WGS sequence"/>
</dbReference>
<dbReference type="AlphaFoldDB" id="A0A0D2MAN2"/>
<dbReference type="GeneID" id="25740501"/>
<organism evidence="2 3">
    <name type="scientific">Monoraphidium neglectum</name>
    <dbReference type="NCBI Taxonomy" id="145388"/>
    <lineage>
        <taxon>Eukaryota</taxon>
        <taxon>Viridiplantae</taxon>
        <taxon>Chlorophyta</taxon>
        <taxon>core chlorophytes</taxon>
        <taxon>Chlorophyceae</taxon>
        <taxon>CS clade</taxon>
        <taxon>Sphaeropleales</taxon>
        <taxon>Selenastraceae</taxon>
        <taxon>Monoraphidium</taxon>
    </lineage>
</organism>
<proteinExistence type="predicted"/>
<dbReference type="OrthoDB" id="552403at2759"/>
<dbReference type="InterPro" id="IPR050870">
    <property type="entry name" value="FAST_kinase"/>
</dbReference>
<dbReference type="GO" id="GO:0009507">
    <property type="term" value="C:chloroplast"/>
    <property type="evidence" value="ECO:0007669"/>
    <property type="project" value="GOC"/>
</dbReference>
<dbReference type="GO" id="GO:0035770">
    <property type="term" value="C:ribonucleoprotein granule"/>
    <property type="evidence" value="ECO:0007669"/>
    <property type="project" value="TreeGrafter"/>
</dbReference>
<dbReference type="GO" id="GO:1901259">
    <property type="term" value="P:chloroplast rRNA processing"/>
    <property type="evidence" value="ECO:0007669"/>
    <property type="project" value="TreeGrafter"/>
</dbReference>
<reference evidence="2 3" key="1">
    <citation type="journal article" date="2013" name="BMC Genomics">
        <title>Reconstruction of the lipid metabolism for the microalga Monoraphidium neglectum from its genome sequence reveals characteristics suitable for biofuel production.</title>
        <authorList>
            <person name="Bogen C."/>
            <person name="Al-Dilaimi A."/>
            <person name="Albersmeier A."/>
            <person name="Wichmann J."/>
            <person name="Grundmann M."/>
            <person name="Rupp O."/>
            <person name="Lauersen K.J."/>
            <person name="Blifernez-Klassen O."/>
            <person name="Kalinowski J."/>
            <person name="Goesmann A."/>
            <person name="Mussgnug J.H."/>
            <person name="Kruse O."/>
        </authorList>
    </citation>
    <scope>NUCLEOTIDE SEQUENCE [LARGE SCALE GENOMIC DNA]</scope>
    <source>
        <strain evidence="2 3">SAG 48.87</strain>
    </source>
</reference>
<feature type="region of interest" description="Disordered" evidence="1">
    <location>
        <begin position="70"/>
        <end position="89"/>
    </location>
</feature>